<evidence type="ECO:0000256" key="13">
    <source>
        <dbReference type="RuleBase" id="RU003553"/>
    </source>
</evidence>
<dbReference type="STRING" id="60169.A0A1V6N7P6"/>
<dbReference type="InterPro" id="IPR055190">
    <property type="entry name" value="ATP-synt_VA_C"/>
</dbReference>
<dbReference type="InterPro" id="IPR003593">
    <property type="entry name" value="AAA+_ATPase"/>
</dbReference>
<keyword evidence="5" id="KW-0375">Hydrogen ion transport</keyword>
<dbReference type="InterPro" id="IPR000194">
    <property type="entry name" value="ATPase_F1/V1/A1_a/bsu_nucl-bd"/>
</dbReference>
<keyword evidence="7" id="KW-1278">Translocase</keyword>
<gene>
    <name evidence="15" type="ORF">PENPOL_c021G09918</name>
</gene>
<evidence type="ECO:0000256" key="12">
    <source>
        <dbReference type="ARBA" id="ARBA00048383"/>
    </source>
</evidence>
<keyword evidence="8" id="KW-0406">Ion transport</keyword>
<comment type="similarity">
    <text evidence="2">Belongs to the ATPase alpha/beta chains family.</text>
</comment>
<evidence type="ECO:0000313" key="16">
    <source>
        <dbReference type="Proteomes" id="UP000191408"/>
    </source>
</evidence>
<keyword evidence="10 13" id="KW-0139">CF(1)</keyword>
<evidence type="ECO:0000256" key="8">
    <source>
        <dbReference type="ARBA" id="ARBA00023065"/>
    </source>
</evidence>
<dbReference type="NCBIfam" id="TIGR01039">
    <property type="entry name" value="atpD"/>
    <property type="match status" value="1"/>
</dbReference>
<comment type="caution">
    <text evidence="15">The sequence shown here is derived from an EMBL/GenBank/DDBJ whole genome shotgun (WGS) entry which is preliminary data.</text>
</comment>
<evidence type="ECO:0000256" key="11">
    <source>
        <dbReference type="ARBA" id="ARBA00023310"/>
    </source>
</evidence>
<evidence type="ECO:0000313" key="15">
    <source>
        <dbReference type="EMBL" id="OQD60694.1"/>
    </source>
</evidence>
<dbReference type="EC" id="7.1.2.2" evidence="13"/>
<dbReference type="OrthoDB" id="14523at2759"/>
<dbReference type="SUPFAM" id="SSF50615">
    <property type="entry name" value="N-terminal domain of alpha and beta subunits of F1 ATP synthase"/>
    <property type="match status" value="1"/>
</dbReference>
<dbReference type="FunFam" id="3.40.50.300:FF:000026">
    <property type="entry name" value="ATP synthase subunit beta"/>
    <property type="match status" value="1"/>
</dbReference>
<dbReference type="FunFam" id="1.10.1140.10:FF:000001">
    <property type="entry name" value="ATP synthase subunit beta"/>
    <property type="match status" value="1"/>
</dbReference>
<dbReference type="GO" id="GO:0046933">
    <property type="term" value="F:proton-transporting ATP synthase activity, rotational mechanism"/>
    <property type="evidence" value="ECO:0007669"/>
    <property type="project" value="InterPro"/>
</dbReference>
<dbReference type="InterPro" id="IPR004100">
    <property type="entry name" value="ATPase_F1/V1/A1_a/bsu_N"/>
</dbReference>
<dbReference type="GO" id="GO:0005524">
    <property type="term" value="F:ATP binding"/>
    <property type="evidence" value="ECO:0007669"/>
    <property type="project" value="UniProtKB-KW"/>
</dbReference>
<keyword evidence="3" id="KW-0813">Transport</keyword>
<keyword evidence="4 13" id="KW-0547">Nucleotide-binding</keyword>
<dbReference type="CDD" id="cd18115">
    <property type="entry name" value="ATP-synt_F1_beta_N"/>
    <property type="match status" value="1"/>
</dbReference>
<evidence type="ECO:0000256" key="7">
    <source>
        <dbReference type="ARBA" id="ARBA00022967"/>
    </source>
</evidence>
<keyword evidence="16" id="KW-1185">Reference proteome</keyword>
<dbReference type="GO" id="GO:0005743">
    <property type="term" value="C:mitochondrial inner membrane"/>
    <property type="evidence" value="ECO:0007669"/>
    <property type="project" value="UniProtKB-ARBA"/>
</dbReference>
<dbReference type="PANTHER" id="PTHR15184">
    <property type="entry name" value="ATP SYNTHASE"/>
    <property type="match status" value="1"/>
</dbReference>
<evidence type="ECO:0000256" key="6">
    <source>
        <dbReference type="ARBA" id="ARBA00022840"/>
    </source>
</evidence>
<keyword evidence="6 13" id="KW-0067">ATP-binding</keyword>
<evidence type="ECO:0000256" key="3">
    <source>
        <dbReference type="ARBA" id="ARBA00022448"/>
    </source>
</evidence>
<name>A0A1V6N7P6_PENPO</name>
<dbReference type="Pfam" id="PF00006">
    <property type="entry name" value="ATP-synt_ab"/>
    <property type="match status" value="1"/>
</dbReference>
<dbReference type="InterPro" id="IPR020003">
    <property type="entry name" value="ATPase_a/bsu_AS"/>
</dbReference>
<dbReference type="EMBL" id="MDYM01000021">
    <property type="protein sequence ID" value="OQD60694.1"/>
    <property type="molecule type" value="Genomic_DNA"/>
</dbReference>
<dbReference type="HAMAP" id="MF_01347">
    <property type="entry name" value="ATP_synth_beta_bact"/>
    <property type="match status" value="1"/>
</dbReference>
<dbReference type="SMART" id="SM00382">
    <property type="entry name" value="AAA"/>
    <property type="match status" value="1"/>
</dbReference>
<dbReference type="PANTHER" id="PTHR15184:SF71">
    <property type="entry name" value="ATP SYNTHASE SUBUNIT BETA, MITOCHONDRIAL"/>
    <property type="match status" value="1"/>
</dbReference>
<feature type="domain" description="AAA+ ATPase" evidence="14">
    <location>
        <begin position="216"/>
        <end position="399"/>
    </location>
</feature>
<dbReference type="Gene3D" id="2.40.10.170">
    <property type="match status" value="1"/>
</dbReference>
<dbReference type="CDD" id="cd01133">
    <property type="entry name" value="F1-ATPase_beta_CD"/>
    <property type="match status" value="1"/>
</dbReference>
<dbReference type="AlphaFoldDB" id="A0A1V6N7P6"/>
<dbReference type="GO" id="GO:0045259">
    <property type="term" value="C:proton-transporting ATP synthase complex"/>
    <property type="evidence" value="ECO:0007669"/>
    <property type="project" value="UniProtKB-KW"/>
</dbReference>
<dbReference type="SUPFAM" id="SSF52540">
    <property type="entry name" value="P-loop containing nucleoside triphosphate hydrolases"/>
    <property type="match status" value="1"/>
</dbReference>
<dbReference type="Gene3D" id="1.10.1140.10">
    <property type="entry name" value="Bovine Mitochondrial F1-atpase, Atp Synthase Beta Chain, Chain D, domain 3"/>
    <property type="match status" value="1"/>
</dbReference>
<evidence type="ECO:0000256" key="1">
    <source>
        <dbReference type="ARBA" id="ARBA00004370"/>
    </source>
</evidence>
<protein>
    <recommendedName>
        <fullName evidence="13">ATP synthase subunit beta</fullName>
        <ecNumber evidence="13">7.1.2.2</ecNumber>
    </recommendedName>
</protein>
<dbReference type="PIRSF" id="PIRSF039072">
    <property type="entry name" value="ATPase_subunit_beta"/>
    <property type="match status" value="1"/>
</dbReference>
<dbReference type="GO" id="GO:0042776">
    <property type="term" value="P:proton motive force-driven mitochondrial ATP synthesis"/>
    <property type="evidence" value="ECO:0007669"/>
    <property type="project" value="TreeGrafter"/>
</dbReference>
<evidence type="ECO:0000256" key="10">
    <source>
        <dbReference type="ARBA" id="ARBA00023196"/>
    </source>
</evidence>
<keyword evidence="9" id="KW-0472">Membrane</keyword>
<reference evidence="16" key="1">
    <citation type="journal article" date="2017" name="Nat. Microbiol.">
        <title>Global analysis of biosynthetic gene clusters reveals vast potential of secondary metabolite production in Penicillium species.</title>
        <authorList>
            <person name="Nielsen J.C."/>
            <person name="Grijseels S."/>
            <person name="Prigent S."/>
            <person name="Ji B."/>
            <person name="Dainat J."/>
            <person name="Nielsen K.F."/>
            <person name="Frisvad J.C."/>
            <person name="Workman M."/>
            <person name="Nielsen J."/>
        </authorList>
    </citation>
    <scope>NUCLEOTIDE SEQUENCE [LARGE SCALE GENOMIC DNA]</scope>
    <source>
        <strain evidence="16">IBT 4502</strain>
    </source>
</reference>
<dbReference type="CDD" id="cd18110">
    <property type="entry name" value="ATP-synt_F1_beta_C"/>
    <property type="match status" value="1"/>
</dbReference>
<dbReference type="Proteomes" id="UP000191408">
    <property type="component" value="Unassembled WGS sequence"/>
</dbReference>
<proteinExistence type="inferred from homology"/>
<keyword evidence="11 13" id="KW-0066">ATP synthesis</keyword>
<organism evidence="15 16">
    <name type="scientific">Penicillium polonicum</name>
    <dbReference type="NCBI Taxonomy" id="60169"/>
    <lineage>
        <taxon>Eukaryota</taxon>
        <taxon>Fungi</taxon>
        <taxon>Dikarya</taxon>
        <taxon>Ascomycota</taxon>
        <taxon>Pezizomycotina</taxon>
        <taxon>Eurotiomycetes</taxon>
        <taxon>Eurotiomycetidae</taxon>
        <taxon>Eurotiales</taxon>
        <taxon>Aspergillaceae</taxon>
        <taxon>Penicillium</taxon>
    </lineage>
</organism>
<evidence type="ECO:0000256" key="2">
    <source>
        <dbReference type="ARBA" id="ARBA00008936"/>
    </source>
</evidence>
<dbReference type="Pfam" id="PF22919">
    <property type="entry name" value="ATP-synt_VA_C"/>
    <property type="match status" value="1"/>
</dbReference>
<accession>A0A1V6N7P6</accession>
<dbReference type="SUPFAM" id="SSF47917">
    <property type="entry name" value="C-terminal domain of alpha and beta subunits of F1 ATP synthase"/>
    <property type="match status" value="1"/>
</dbReference>
<dbReference type="Pfam" id="PF02874">
    <property type="entry name" value="ATP-synt_ab_N"/>
    <property type="match status" value="1"/>
</dbReference>
<comment type="subcellular location">
    <subcellularLocation>
        <location evidence="1">Membrane</location>
    </subcellularLocation>
</comment>
<dbReference type="InterPro" id="IPR005722">
    <property type="entry name" value="ATP_synth_F1_bsu"/>
</dbReference>
<evidence type="ECO:0000256" key="4">
    <source>
        <dbReference type="ARBA" id="ARBA00022741"/>
    </source>
</evidence>
<dbReference type="InterPro" id="IPR036121">
    <property type="entry name" value="ATPase_F1/V1/A1_a/bsu_N_sf"/>
</dbReference>
<evidence type="ECO:0000256" key="9">
    <source>
        <dbReference type="ARBA" id="ARBA00023136"/>
    </source>
</evidence>
<dbReference type="PROSITE" id="PS00152">
    <property type="entry name" value="ATPASE_ALPHA_BETA"/>
    <property type="match status" value="1"/>
</dbReference>
<comment type="catalytic activity">
    <reaction evidence="12 13">
        <text>ATP + H2O + 4 H(+)(in) = ADP + phosphate + 5 H(+)(out)</text>
        <dbReference type="Rhea" id="RHEA:57720"/>
        <dbReference type="ChEBI" id="CHEBI:15377"/>
        <dbReference type="ChEBI" id="CHEBI:15378"/>
        <dbReference type="ChEBI" id="CHEBI:30616"/>
        <dbReference type="ChEBI" id="CHEBI:43474"/>
        <dbReference type="ChEBI" id="CHEBI:456216"/>
        <dbReference type="EC" id="7.1.2.2"/>
    </reaction>
</comment>
<dbReference type="Gene3D" id="3.40.50.300">
    <property type="entry name" value="P-loop containing nucleotide triphosphate hydrolases"/>
    <property type="match status" value="1"/>
</dbReference>
<comment type="subunit">
    <text evidence="13">F-type ATPases have 2 components, CF(1) - the catalytic core - and CF(0) - the membrane proton channel. CF(1) and CF(0) have multiple subunits.</text>
</comment>
<comment type="function">
    <text evidence="13">Produces ATP from ADP in the presence of a proton gradient across the membrane.</text>
</comment>
<evidence type="ECO:0000259" key="14">
    <source>
        <dbReference type="SMART" id="SM00382"/>
    </source>
</evidence>
<dbReference type="InterPro" id="IPR024034">
    <property type="entry name" value="ATPase_F1/V1_b/a_C"/>
</dbReference>
<sequence>MFKSGLARSFGRAAFARTTPVARAFQPIRSNALPALARFASSDASLTGKVHQVIGAVVDVKFSGEKLPAIYNAITTTNNGQKLVLEVAQHLGENVVRTIAMDGKLHTPFLTPFSGHRVVPYPIGGPTEWWPDCTEGLSRGVIAEDTGAPITIPVGPATLGRIINVTGDPIDERGPVKATKFAPIHADPPAFVDQSTSAEILVTGIKVVDLLAPYARGGKIGLFGGAGVGKTVFIQELINNIAKAHGGYSVFCGVGERTREGNDLYHEMQETGVIQLDGDSKVALVFGQMNEPPGARARVALTGLTIAEYFRDEEGQDVLLFIDNIFRFTQAGSEVSALLGRIPSAVGYQPTLAVDMGVMQERITTTQKGSITSVQAVYVPADDLTDPAPATTFAHLDATTVLSRGISELGIYPAVDPLDSKSRMLDPRIIGDEHYNTASRVQQMLQEYKSLQDIIAILGMDELSEADKLTVERARKLQRFLSQPFAVAQVFTGIEGTLVDLKDTIASFKAIIAGEGDDLPEAAFYMVGDINSARAKGEKILAELENKA</sequence>
<dbReference type="InterPro" id="IPR050053">
    <property type="entry name" value="ATPase_alpha/beta_chains"/>
</dbReference>
<evidence type="ECO:0000256" key="5">
    <source>
        <dbReference type="ARBA" id="ARBA00022781"/>
    </source>
</evidence>
<dbReference type="InterPro" id="IPR027417">
    <property type="entry name" value="P-loop_NTPase"/>
</dbReference>